<dbReference type="AlphaFoldDB" id="A0A9Q1FUG9"/>
<dbReference type="Gene3D" id="3.40.630.30">
    <property type="match status" value="1"/>
</dbReference>
<dbReference type="OrthoDB" id="61870at2759"/>
<dbReference type="PANTHER" id="PTHR15298:SF19">
    <property type="entry name" value="GLYCINE N-ACYLTRANSFERASE-LIKE PROTEIN"/>
    <property type="match status" value="1"/>
</dbReference>
<gene>
    <name evidence="3" type="ORF">SKAU_G00149220</name>
</gene>
<organism evidence="3 4">
    <name type="scientific">Synaphobranchus kaupii</name>
    <name type="common">Kaup's arrowtooth eel</name>
    <dbReference type="NCBI Taxonomy" id="118154"/>
    <lineage>
        <taxon>Eukaryota</taxon>
        <taxon>Metazoa</taxon>
        <taxon>Chordata</taxon>
        <taxon>Craniata</taxon>
        <taxon>Vertebrata</taxon>
        <taxon>Euteleostomi</taxon>
        <taxon>Actinopterygii</taxon>
        <taxon>Neopterygii</taxon>
        <taxon>Teleostei</taxon>
        <taxon>Anguilliformes</taxon>
        <taxon>Synaphobranchidae</taxon>
        <taxon>Synaphobranchus</taxon>
    </lineage>
</organism>
<feature type="domain" description="N-acetyltransferase" evidence="2">
    <location>
        <begin position="152"/>
        <end position="281"/>
    </location>
</feature>
<protein>
    <recommendedName>
        <fullName evidence="1">Glycine N-acyltransferase-like protein</fullName>
        <ecNumber evidence="1">2.3.1.-</ecNumber>
    </recommendedName>
</protein>
<reference evidence="3" key="1">
    <citation type="journal article" date="2023" name="Science">
        <title>Genome structures resolve the early diversification of teleost fishes.</title>
        <authorList>
            <person name="Parey E."/>
            <person name="Louis A."/>
            <person name="Montfort J."/>
            <person name="Bouchez O."/>
            <person name="Roques C."/>
            <person name="Iampietro C."/>
            <person name="Lluch J."/>
            <person name="Castinel A."/>
            <person name="Donnadieu C."/>
            <person name="Desvignes T."/>
            <person name="Floi Bucao C."/>
            <person name="Jouanno E."/>
            <person name="Wen M."/>
            <person name="Mejri S."/>
            <person name="Dirks R."/>
            <person name="Jansen H."/>
            <person name="Henkel C."/>
            <person name="Chen W.J."/>
            <person name="Zahm M."/>
            <person name="Cabau C."/>
            <person name="Klopp C."/>
            <person name="Thompson A.W."/>
            <person name="Robinson-Rechavi M."/>
            <person name="Braasch I."/>
            <person name="Lecointre G."/>
            <person name="Bobe J."/>
            <person name="Postlethwait J.H."/>
            <person name="Berthelot C."/>
            <person name="Roest Crollius H."/>
            <person name="Guiguen Y."/>
        </authorList>
    </citation>
    <scope>NUCLEOTIDE SEQUENCE</scope>
    <source>
        <strain evidence="3">WJC10195</strain>
    </source>
</reference>
<sequence>MLLLGTEELKSAEHILKGLFPESIKVYGCLFNINRGKPVFWDVVADSWPDFRAIICKPKQQSIQDYLDRERDWNMHHIYAKDKESLVKLLGTSGVLDWSQFTLLAGVDIRHLDAVKELAVCNNTPTKMGETVFVMTLEDASHLKGPERDLASGLSTLTTAHAEMVNSVWKYESSKSSYNSVVSYISNYPSLCVTAEDGTPLSWLLLYHHGALGRLYTVPEHRRKGHARLLLSTMARALLEQGRPVYGFVEDDNDASYSLFTSLGFSHKPDYRAVWFQLNPR</sequence>
<dbReference type="EC" id="2.3.1.-" evidence="1"/>
<comment type="caution">
    <text evidence="3">The sequence shown here is derived from an EMBL/GenBank/DDBJ whole genome shotgun (WGS) entry which is preliminary data.</text>
</comment>
<evidence type="ECO:0000259" key="2">
    <source>
        <dbReference type="PROSITE" id="PS51186"/>
    </source>
</evidence>
<dbReference type="Pfam" id="PF06021">
    <property type="entry name" value="Gly_acyl_tr_N"/>
    <property type="match status" value="1"/>
</dbReference>
<dbReference type="InterPro" id="IPR015938">
    <property type="entry name" value="Glycine_N-acyltransferase_N"/>
</dbReference>
<dbReference type="SUPFAM" id="SSF55729">
    <property type="entry name" value="Acyl-CoA N-acyltransferases (Nat)"/>
    <property type="match status" value="1"/>
</dbReference>
<proteinExistence type="inferred from homology"/>
<keyword evidence="1" id="KW-0012">Acyltransferase</keyword>
<dbReference type="Pfam" id="PF08445">
    <property type="entry name" value="FR47"/>
    <property type="match status" value="1"/>
</dbReference>
<evidence type="ECO:0000256" key="1">
    <source>
        <dbReference type="RuleBase" id="RU368002"/>
    </source>
</evidence>
<dbReference type="InterPro" id="IPR016181">
    <property type="entry name" value="Acyl_CoA_acyltransferase"/>
</dbReference>
<evidence type="ECO:0000313" key="4">
    <source>
        <dbReference type="Proteomes" id="UP001152622"/>
    </source>
</evidence>
<dbReference type="GO" id="GO:0005739">
    <property type="term" value="C:mitochondrion"/>
    <property type="evidence" value="ECO:0007669"/>
    <property type="project" value="InterPro"/>
</dbReference>
<keyword evidence="4" id="KW-1185">Reference proteome</keyword>
<accession>A0A9Q1FUG9</accession>
<dbReference type="InterPro" id="IPR000182">
    <property type="entry name" value="GNAT_dom"/>
</dbReference>
<dbReference type="GO" id="GO:0047961">
    <property type="term" value="F:glycine N-acyltransferase activity"/>
    <property type="evidence" value="ECO:0007669"/>
    <property type="project" value="InterPro"/>
</dbReference>
<dbReference type="InterPro" id="IPR010313">
    <property type="entry name" value="Glycine_N-acyltransferase"/>
</dbReference>
<dbReference type="PANTHER" id="PTHR15298">
    <property type="entry name" value="L-COA N-ACYLTRANSFERASE-RELATED"/>
    <property type="match status" value="1"/>
</dbReference>
<dbReference type="InterPro" id="IPR013653">
    <property type="entry name" value="GCN5-like_dom"/>
</dbReference>
<dbReference type="Proteomes" id="UP001152622">
    <property type="component" value="Chromosome 4"/>
</dbReference>
<name>A0A9Q1FUG9_SYNKA</name>
<keyword evidence="1" id="KW-0808">Transferase</keyword>
<comment type="similarity">
    <text evidence="1">Belongs to the glycine N-acyltransferase family.</text>
</comment>
<dbReference type="PROSITE" id="PS51186">
    <property type="entry name" value="GNAT"/>
    <property type="match status" value="1"/>
</dbReference>
<dbReference type="EMBL" id="JAINUF010000004">
    <property type="protein sequence ID" value="KAJ8366091.1"/>
    <property type="molecule type" value="Genomic_DNA"/>
</dbReference>
<dbReference type="CDD" id="cd04301">
    <property type="entry name" value="NAT_SF"/>
    <property type="match status" value="1"/>
</dbReference>
<evidence type="ECO:0000313" key="3">
    <source>
        <dbReference type="EMBL" id="KAJ8366091.1"/>
    </source>
</evidence>